<dbReference type="Gene3D" id="2.60.40.1090">
    <property type="entry name" value="Fimbrial-type adhesion domain"/>
    <property type="match status" value="1"/>
</dbReference>
<dbReference type="PANTHER" id="PTHR33420:SF9">
    <property type="entry name" value="MINOR FIMBRIAL SUBUNIT"/>
    <property type="match status" value="1"/>
</dbReference>
<name>A0A0F7D1E2_SERFO</name>
<gene>
    <name evidence="2" type="primary">mrpA_1</name>
    <name evidence="2" type="ORF">NCTC12965_02270</name>
</gene>
<feature type="domain" description="Fimbrial-type adhesion" evidence="1">
    <location>
        <begin position="29"/>
        <end position="175"/>
    </location>
</feature>
<dbReference type="GeneID" id="30319829"/>
<reference evidence="2" key="1">
    <citation type="submission" date="2019-05" db="EMBL/GenBank/DDBJ databases">
        <authorList>
            <consortium name="Pathogen Informatics"/>
        </authorList>
    </citation>
    <scope>NUCLEOTIDE SEQUENCE [LARGE SCALE GENOMIC DNA]</scope>
    <source>
        <strain evidence="2">NCTC12965</strain>
    </source>
</reference>
<dbReference type="InterPro" id="IPR050263">
    <property type="entry name" value="Bact_Fimbrial_Adh_Pro"/>
</dbReference>
<dbReference type="SUPFAM" id="SSF49401">
    <property type="entry name" value="Bacterial adhesins"/>
    <property type="match status" value="1"/>
</dbReference>
<sequence length="176" mass="18719">MVNKSGWCATTALLLLCCQPSLAVKNMRLYGALVAEPCVILPGDETVVLDFDTVIDKYLYMNTRTKGKAFELRLAQCDLSMGEKVKVTFSGDESIALPGLLALNGTSVASGIAIGMETPQGELLPINVPGKAQKLVSGANILTVHAFVKGEPEALAQRTIGRGTFNAQATISLEYE</sequence>
<dbReference type="KEGG" id="sfw:WN53_06610"/>
<accession>A0A0F7D1E2</accession>
<dbReference type="InterPro" id="IPR000259">
    <property type="entry name" value="Adhesion_dom_fimbrial"/>
</dbReference>
<dbReference type="GO" id="GO:0009289">
    <property type="term" value="C:pilus"/>
    <property type="evidence" value="ECO:0007669"/>
    <property type="project" value="InterPro"/>
</dbReference>
<dbReference type="AlphaFoldDB" id="A0A0F7D1E2"/>
<dbReference type="InterPro" id="IPR008966">
    <property type="entry name" value="Adhesion_dom_sf"/>
</dbReference>
<organism evidence="2">
    <name type="scientific">Serratia fonticola</name>
    <dbReference type="NCBI Taxonomy" id="47917"/>
    <lineage>
        <taxon>Bacteria</taxon>
        <taxon>Pseudomonadati</taxon>
        <taxon>Pseudomonadota</taxon>
        <taxon>Gammaproteobacteria</taxon>
        <taxon>Enterobacterales</taxon>
        <taxon>Yersiniaceae</taxon>
        <taxon>Serratia</taxon>
    </lineage>
</organism>
<dbReference type="InterPro" id="IPR036937">
    <property type="entry name" value="Adhesion_dom_fimbrial_sf"/>
</dbReference>
<dbReference type="EMBL" id="CABEEZ010000041">
    <property type="protein sequence ID" value="VTR25959.1"/>
    <property type="molecule type" value="Genomic_DNA"/>
</dbReference>
<dbReference type="GO" id="GO:0043709">
    <property type="term" value="P:cell adhesion involved in single-species biofilm formation"/>
    <property type="evidence" value="ECO:0007669"/>
    <property type="project" value="TreeGrafter"/>
</dbReference>
<evidence type="ECO:0000313" key="2">
    <source>
        <dbReference type="EMBL" id="VTR25959.1"/>
    </source>
</evidence>
<dbReference type="PANTHER" id="PTHR33420">
    <property type="entry name" value="FIMBRIAL SUBUNIT ELFA-RELATED"/>
    <property type="match status" value="1"/>
</dbReference>
<protein>
    <submittedName>
        <fullName evidence="2">Major MR/P fimbria protein</fullName>
    </submittedName>
</protein>
<dbReference type="Pfam" id="PF00419">
    <property type="entry name" value="Fimbrial"/>
    <property type="match status" value="1"/>
</dbReference>
<dbReference type="RefSeq" id="WP_024482810.1">
    <property type="nucleotide sequence ID" value="NZ_CAMKUH010000011.1"/>
</dbReference>
<proteinExistence type="predicted"/>
<evidence type="ECO:0000259" key="1">
    <source>
        <dbReference type="Pfam" id="PF00419"/>
    </source>
</evidence>